<comment type="caution">
    <text evidence="2">The sequence shown here is derived from an EMBL/GenBank/DDBJ whole genome shotgun (WGS) entry which is preliminary data.</text>
</comment>
<gene>
    <name evidence="2" type="ORF">Q3C12_35090</name>
</gene>
<feature type="non-terminal residue" evidence="2">
    <location>
        <position position="1"/>
    </location>
</feature>
<protein>
    <submittedName>
        <fullName evidence="2">Uncharacterized protein</fullName>
    </submittedName>
</protein>
<dbReference type="Proteomes" id="UP001168883">
    <property type="component" value="Unassembled WGS sequence"/>
</dbReference>
<accession>A0ABT8VMK4</accession>
<feature type="compositionally biased region" description="Pro residues" evidence="1">
    <location>
        <begin position="70"/>
        <end position="79"/>
    </location>
</feature>
<sequence length="79" mass="8521">MGPKVAALLNDPDRYFEENPEAANVAPGQKTETESAVEYVLTMQDRPASPYVSPSGPGSARTVGKTNPYIIPPSPFDRE</sequence>
<keyword evidence="3" id="KW-1185">Reference proteome</keyword>
<evidence type="ECO:0000313" key="2">
    <source>
        <dbReference type="EMBL" id="MDO3682211.1"/>
    </source>
</evidence>
<dbReference type="RefSeq" id="WP_302881632.1">
    <property type="nucleotide sequence ID" value="NZ_JAUMKJ010000125.1"/>
</dbReference>
<feature type="region of interest" description="Disordered" evidence="1">
    <location>
        <begin position="47"/>
        <end position="79"/>
    </location>
</feature>
<dbReference type="EMBL" id="JAUMKJ010000125">
    <property type="protein sequence ID" value="MDO3682211.1"/>
    <property type="molecule type" value="Genomic_DNA"/>
</dbReference>
<evidence type="ECO:0000256" key="1">
    <source>
        <dbReference type="SAM" id="MobiDB-lite"/>
    </source>
</evidence>
<organism evidence="2 3">
    <name type="scientific">Paenibacillus ehimensis</name>
    <dbReference type="NCBI Taxonomy" id="79264"/>
    <lineage>
        <taxon>Bacteria</taxon>
        <taxon>Bacillati</taxon>
        <taxon>Bacillota</taxon>
        <taxon>Bacilli</taxon>
        <taxon>Bacillales</taxon>
        <taxon>Paenibacillaceae</taxon>
        <taxon>Paenibacillus</taxon>
    </lineage>
</organism>
<name>A0ABT8VMK4_9BACL</name>
<reference evidence="2" key="1">
    <citation type="submission" date="2023-07" db="EMBL/GenBank/DDBJ databases">
        <authorList>
            <person name="Aktuganov G."/>
            <person name="Boyko T."/>
            <person name="Delegan Y."/>
            <person name="Galimzianova N."/>
            <person name="Gilvanova E."/>
            <person name="Korobov V."/>
            <person name="Kuzmina L."/>
            <person name="Melentiev A."/>
            <person name="Milman P."/>
            <person name="Ryabova A."/>
            <person name="Stupak E."/>
            <person name="Yasakov T."/>
            <person name="Zharikova N."/>
            <person name="Zhurenko E."/>
        </authorList>
    </citation>
    <scope>NUCLEOTIDE SEQUENCE</scope>
    <source>
        <strain evidence="2">IB-739</strain>
    </source>
</reference>
<evidence type="ECO:0000313" key="3">
    <source>
        <dbReference type="Proteomes" id="UP001168883"/>
    </source>
</evidence>
<proteinExistence type="predicted"/>